<feature type="domain" description="Tim10-like" evidence="2">
    <location>
        <begin position="15"/>
        <end position="76"/>
    </location>
</feature>
<dbReference type="GO" id="GO:0005743">
    <property type="term" value="C:mitochondrial inner membrane"/>
    <property type="evidence" value="ECO:0007669"/>
    <property type="project" value="UniProtKB-SubCell"/>
</dbReference>
<evidence type="ECO:0000259" key="2">
    <source>
        <dbReference type="Pfam" id="PF02953"/>
    </source>
</evidence>
<dbReference type="Proteomes" id="UP000836841">
    <property type="component" value="Chromosome 7"/>
</dbReference>
<dbReference type="InterPro" id="IPR004217">
    <property type="entry name" value="Tim10-like"/>
</dbReference>
<keyword evidence="1" id="KW-0143">Chaperone</keyword>
<keyword evidence="1" id="KW-0472">Membrane</keyword>
<organism evidence="3 4">
    <name type="scientific">Thlaspi arvense</name>
    <name type="common">Field penny-cress</name>
    <dbReference type="NCBI Taxonomy" id="13288"/>
    <lineage>
        <taxon>Eukaryota</taxon>
        <taxon>Viridiplantae</taxon>
        <taxon>Streptophyta</taxon>
        <taxon>Embryophyta</taxon>
        <taxon>Tracheophyta</taxon>
        <taxon>Spermatophyta</taxon>
        <taxon>Magnoliopsida</taxon>
        <taxon>eudicotyledons</taxon>
        <taxon>Gunneridae</taxon>
        <taxon>Pentapetalae</taxon>
        <taxon>rosids</taxon>
        <taxon>malvids</taxon>
        <taxon>Brassicales</taxon>
        <taxon>Brassicaceae</taxon>
        <taxon>Thlaspideae</taxon>
        <taxon>Thlaspi</taxon>
    </lineage>
</organism>
<comment type="domain">
    <text evidence="1">The twin CX3C motif contains 4 conserved Cys residues that form 2 disulfide bonds in the mitochondrial intermembrane space.</text>
</comment>
<accession>A0AAU9T4Y0</accession>
<dbReference type="AlphaFoldDB" id="A0AAU9T4Y0"/>
<keyword evidence="1" id="KW-0999">Mitochondrion inner membrane</keyword>
<dbReference type="GO" id="GO:0015031">
    <property type="term" value="P:protein transport"/>
    <property type="evidence" value="ECO:0007669"/>
    <property type="project" value="UniProtKB-KW"/>
</dbReference>
<keyword evidence="1" id="KW-1015">Disulfide bond</keyword>
<comment type="subcellular location">
    <subcellularLocation>
        <location evidence="1">Mitochondrion inner membrane</location>
        <topology evidence="1">Peripheral membrane protein</topology>
        <orientation evidence="1">Intermembrane side</orientation>
    </subcellularLocation>
</comment>
<comment type="function">
    <text evidence="1">Mitochondrial intermembrane chaperone that participates in the import and insertion of some multi-pass transmembrane proteins into the mitochondrial inner membrane. Also required for the transfer of beta-barrel precursors from the TOM complex to the sorting and assembly machinery (SAM complex) of the outer membrane. Acts as a chaperone-like protein that protects the hydrophobic precursors from aggregation and guide them through the mitochondrial intermembrane space.</text>
</comment>
<dbReference type="FunFam" id="1.10.287.810:FF:000017">
    <property type="entry name" value="Mitochondrial import inner membrane translocase subunit TIM8"/>
    <property type="match status" value="1"/>
</dbReference>
<evidence type="ECO:0000313" key="3">
    <source>
        <dbReference type="EMBL" id="CAH2078019.1"/>
    </source>
</evidence>
<keyword evidence="1" id="KW-0813">Transport</keyword>
<keyword evidence="4" id="KW-1185">Reference proteome</keyword>
<evidence type="ECO:0000256" key="1">
    <source>
        <dbReference type="RuleBase" id="RU367043"/>
    </source>
</evidence>
<comment type="subunit">
    <text evidence="1">Heterohexamer.</text>
</comment>
<keyword evidence="1" id="KW-0811">Translocation</keyword>
<keyword evidence="1" id="KW-0653">Protein transport</keyword>
<name>A0AAU9T4Y0_THLAR</name>
<dbReference type="Pfam" id="PF02953">
    <property type="entry name" value="zf-Tim10_DDP"/>
    <property type="match status" value="1"/>
</dbReference>
<proteinExistence type="inferred from homology"/>
<dbReference type="InterPro" id="IPR035427">
    <property type="entry name" value="Tim10-like_dom_sf"/>
</dbReference>
<gene>
    <name evidence="3" type="ORF">TAV2_LOCUS23468</name>
</gene>
<dbReference type="SUPFAM" id="SSF144122">
    <property type="entry name" value="Tim10-like"/>
    <property type="match status" value="1"/>
</dbReference>
<keyword evidence="1" id="KW-0496">Mitochondrion</keyword>
<comment type="similarity">
    <text evidence="1">Belongs to the small Tim family.</text>
</comment>
<dbReference type="Gene3D" id="1.10.287.810">
    <property type="entry name" value="Mitochondrial import inner membrane translocase subunit tim13 like domains"/>
    <property type="match status" value="1"/>
</dbReference>
<sequence length="78" mass="8734">MDPSVANNPELIRLINQEKERVMANAMVSKLTSVCWDKCVTSSPGSKFSPSEHSCLTHCAKRYADMSTLILKSFQSKR</sequence>
<evidence type="ECO:0000313" key="4">
    <source>
        <dbReference type="Proteomes" id="UP000836841"/>
    </source>
</evidence>
<reference evidence="3 4" key="1">
    <citation type="submission" date="2022-03" db="EMBL/GenBank/DDBJ databases">
        <authorList>
            <person name="Nunn A."/>
            <person name="Chopra R."/>
            <person name="Nunn A."/>
            <person name="Contreras Garrido A."/>
        </authorList>
    </citation>
    <scope>NUCLEOTIDE SEQUENCE [LARGE SCALE GENOMIC DNA]</scope>
</reference>
<protein>
    <recommendedName>
        <fullName evidence="1">Mitochondrial import inner membrane translocase subunit</fullName>
    </recommendedName>
</protein>
<dbReference type="EMBL" id="OU466863">
    <property type="protein sequence ID" value="CAH2078019.1"/>
    <property type="molecule type" value="Genomic_DNA"/>
</dbReference>